<reference evidence="1" key="1">
    <citation type="submission" date="2021-06" db="EMBL/GenBank/DDBJ databases">
        <authorList>
            <person name="Kallberg Y."/>
            <person name="Tangrot J."/>
            <person name="Rosling A."/>
        </authorList>
    </citation>
    <scope>NUCLEOTIDE SEQUENCE</scope>
    <source>
        <strain evidence="1">28 12/20/2015</strain>
    </source>
</reference>
<dbReference type="Proteomes" id="UP000789366">
    <property type="component" value="Unassembled WGS sequence"/>
</dbReference>
<proteinExistence type="predicted"/>
<sequence>EPIKRSKHNRSAFLMFSQYAKDFSNRNRESTSSVSSQEPGISLFYSVPTLPAEAEIRESISLQTSRVLYNQYDDDDEYQDQGSEPDATFLTTVPLTTHQTTQVRRMLYRLLKYPSPIILFNIREEFSSLQGSTLFRWY</sequence>
<gene>
    <name evidence="1" type="ORF">SPELUC_LOCUS12158</name>
</gene>
<evidence type="ECO:0000313" key="2">
    <source>
        <dbReference type="Proteomes" id="UP000789366"/>
    </source>
</evidence>
<dbReference type="EMBL" id="CAJVPW010027793">
    <property type="protein sequence ID" value="CAG8716573.1"/>
    <property type="molecule type" value="Genomic_DNA"/>
</dbReference>
<name>A0ACA9PNF4_9GLOM</name>
<feature type="non-terminal residue" evidence="1">
    <location>
        <position position="1"/>
    </location>
</feature>
<comment type="caution">
    <text evidence="1">The sequence shown here is derived from an EMBL/GenBank/DDBJ whole genome shotgun (WGS) entry which is preliminary data.</text>
</comment>
<organism evidence="1 2">
    <name type="scientific">Cetraspora pellucida</name>
    <dbReference type="NCBI Taxonomy" id="1433469"/>
    <lineage>
        <taxon>Eukaryota</taxon>
        <taxon>Fungi</taxon>
        <taxon>Fungi incertae sedis</taxon>
        <taxon>Mucoromycota</taxon>
        <taxon>Glomeromycotina</taxon>
        <taxon>Glomeromycetes</taxon>
        <taxon>Diversisporales</taxon>
        <taxon>Gigasporaceae</taxon>
        <taxon>Cetraspora</taxon>
    </lineage>
</organism>
<protein>
    <submittedName>
        <fullName evidence="1">3845_t:CDS:1</fullName>
    </submittedName>
</protein>
<evidence type="ECO:0000313" key="1">
    <source>
        <dbReference type="EMBL" id="CAG8716573.1"/>
    </source>
</evidence>
<keyword evidence="2" id="KW-1185">Reference proteome</keyword>
<accession>A0ACA9PNF4</accession>